<reference evidence="1 2" key="1">
    <citation type="submission" date="2024-02" db="EMBL/GenBank/DDBJ databases">
        <title>Genome analysis and characterization of Microbaculum marinisediminis sp. nov., isolated from marine sediment.</title>
        <authorList>
            <person name="Du Z.-J."/>
            <person name="Ye Y.-Q."/>
            <person name="Zhang Z.-R."/>
            <person name="Yuan S.-M."/>
            <person name="Zhang X.-Y."/>
        </authorList>
    </citation>
    <scope>NUCLEOTIDE SEQUENCE [LARGE SCALE GENOMIC DNA]</scope>
    <source>
        <strain evidence="1 2">SDUM1044001</strain>
    </source>
</reference>
<comment type="caution">
    <text evidence="1">The sequence shown here is derived from an EMBL/GenBank/DDBJ whole genome shotgun (WGS) entry which is preliminary data.</text>
</comment>
<dbReference type="InterPro" id="IPR050563">
    <property type="entry name" value="4-hydroxybenzoyl-CoA_TE"/>
</dbReference>
<evidence type="ECO:0000313" key="2">
    <source>
        <dbReference type="Proteomes" id="UP001378188"/>
    </source>
</evidence>
<sequence length="167" mass="18905">MTDTLPPAGMPAPFVSSVMKIQPDWIDYNGHLNMAYYHVLLDRGIDEAFLLLGLGEQYVKERKASFFTVEAHICYLKELGQNDPVVVRTRLLDYDAKRAHVVQELVHAEDGWISATLELMSLHVDMVAKRAAAWPDDVLERLAEMHAAHAHLPVPPQVGRVMKIRRP</sequence>
<dbReference type="Proteomes" id="UP001378188">
    <property type="component" value="Unassembled WGS sequence"/>
</dbReference>
<name>A0AAW9RVG4_9HYPH</name>
<dbReference type="EMBL" id="JAZHOF010000011">
    <property type="protein sequence ID" value="MEJ8574313.1"/>
    <property type="molecule type" value="Genomic_DNA"/>
</dbReference>
<evidence type="ECO:0000313" key="1">
    <source>
        <dbReference type="EMBL" id="MEJ8574313.1"/>
    </source>
</evidence>
<dbReference type="Gene3D" id="3.10.129.10">
    <property type="entry name" value="Hotdog Thioesterase"/>
    <property type="match status" value="1"/>
</dbReference>
<dbReference type="SUPFAM" id="SSF54637">
    <property type="entry name" value="Thioesterase/thiol ester dehydrase-isomerase"/>
    <property type="match status" value="1"/>
</dbReference>
<dbReference type="AlphaFoldDB" id="A0AAW9RVG4"/>
<dbReference type="Pfam" id="PF13279">
    <property type="entry name" value="4HBT_2"/>
    <property type="match status" value="1"/>
</dbReference>
<dbReference type="PANTHER" id="PTHR31793:SF2">
    <property type="entry name" value="BLR1345 PROTEIN"/>
    <property type="match status" value="1"/>
</dbReference>
<protein>
    <submittedName>
        <fullName evidence="1">Thioesterase family protein</fullName>
    </submittedName>
</protein>
<accession>A0AAW9RVG4</accession>
<dbReference type="GO" id="GO:0047617">
    <property type="term" value="F:fatty acyl-CoA hydrolase activity"/>
    <property type="evidence" value="ECO:0007669"/>
    <property type="project" value="TreeGrafter"/>
</dbReference>
<dbReference type="PANTHER" id="PTHR31793">
    <property type="entry name" value="4-HYDROXYBENZOYL-COA THIOESTERASE FAMILY MEMBER"/>
    <property type="match status" value="1"/>
</dbReference>
<proteinExistence type="predicted"/>
<organism evidence="1 2">
    <name type="scientific">Microbaculum marinum</name>
    <dbReference type="NCBI Taxonomy" id="1764581"/>
    <lineage>
        <taxon>Bacteria</taxon>
        <taxon>Pseudomonadati</taxon>
        <taxon>Pseudomonadota</taxon>
        <taxon>Alphaproteobacteria</taxon>
        <taxon>Hyphomicrobiales</taxon>
        <taxon>Tepidamorphaceae</taxon>
        <taxon>Microbaculum</taxon>
    </lineage>
</organism>
<keyword evidence="2" id="KW-1185">Reference proteome</keyword>
<gene>
    <name evidence="1" type="ORF">V3328_22705</name>
</gene>
<dbReference type="InterPro" id="IPR029069">
    <property type="entry name" value="HotDog_dom_sf"/>
</dbReference>
<dbReference type="CDD" id="cd00586">
    <property type="entry name" value="4HBT"/>
    <property type="match status" value="1"/>
</dbReference>
<dbReference type="RefSeq" id="WP_340332012.1">
    <property type="nucleotide sequence ID" value="NZ_JAZHOF010000011.1"/>
</dbReference>